<evidence type="ECO:0000256" key="3">
    <source>
        <dbReference type="ARBA" id="ARBA00011881"/>
    </source>
</evidence>
<dbReference type="AlphaFoldDB" id="A0A6V8HI24"/>
<evidence type="ECO:0000256" key="6">
    <source>
        <dbReference type="PIRSR" id="PIRSR001362-3"/>
    </source>
</evidence>
<dbReference type="InterPro" id="IPR006254">
    <property type="entry name" value="Isocitrate_lyase"/>
</dbReference>
<keyword evidence="6" id="KW-0479">Metal-binding</keyword>
<dbReference type="GO" id="GO:0046872">
    <property type="term" value="F:metal ion binding"/>
    <property type="evidence" value="ECO:0007669"/>
    <property type="project" value="UniProtKB-KW"/>
</dbReference>
<comment type="catalytic activity">
    <reaction evidence="1">
        <text>(2S,3R)-3-hydroxybutane-1,2,3-tricarboxylate = pyruvate + succinate</text>
        <dbReference type="Rhea" id="RHEA:16809"/>
        <dbReference type="ChEBI" id="CHEBI:15361"/>
        <dbReference type="ChEBI" id="CHEBI:30031"/>
        <dbReference type="ChEBI" id="CHEBI:57429"/>
        <dbReference type="EC" id="4.1.3.30"/>
    </reaction>
</comment>
<evidence type="ECO:0000256" key="5">
    <source>
        <dbReference type="PIRNR" id="PIRNR001362"/>
    </source>
</evidence>
<dbReference type="PIRSF" id="PIRSF001362">
    <property type="entry name" value="Isocit_lyase"/>
    <property type="match status" value="1"/>
</dbReference>
<evidence type="ECO:0000256" key="4">
    <source>
        <dbReference type="ARBA" id="ARBA00023239"/>
    </source>
</evidence>
<dbReference type="NCBIfam" id="TIGR01346">
    <property type="entry name" value="isocit_lyase"/>
    <property type="match status" value="1"/>
</dbReference>
<name>A0A6V8HI24_TALPI</name>
<keyword evidence="6" id="KW-0460">Magnesium</keyword>
<proteinExistence type="inferred from homology"/>
<dbReference type="GO" id="GO:0019752">
    <property type="term" value="P:carboxylic acid metabolic process"/>
    <property type="evidence" value="ECO:0007669"/>
    <property type="project" value="InterPro"/>
</dbReference>
<sequence length="539" mass="61205">MPEQWKNLQEEQKAFQDEVARIEEWWKTPRQAAIKRPWTAGTIASLRNTAPLPCIVNPFAMKLWDLLHEHRNRGTAELTFGATDPIAVSQMAKYMRTVYLSGGLSGFSENNYPGMDHADYPWDTVPKVVDKIFKSQQWHDQRQRQVRMQHPIEQRDTLENWDYLMPIIADGDMGFGSVTATLKSTKALVESGAAGIHIDDLAIGLKKFTIGQGRTIVPTSEYEDRVKSVRLQLDIMGAETLLFARCDLDHADFITSVIDPRDHEYVLGATKPVRPLQAVIDEAIASGKSATAARSDWLASAGIMTFDEAVEEQIRSLEHHTKGSIDNQSNDDLLDKYRSRVSYGISLSQRRAIAEELLGVSVFFDWEIPRSHNGQYLYRSTVKAIIERATLVVPLSDVSWARMDLPNYNDIKSYHETMLSRFPGRLFAFAWGGEWGFPSSAGWTPERLKTVSQDMARDYGVVWQIQPMYMIQGVNMEIEKSAEMWVKEGMGGYYEKIQLPATQRKPWKVDGYEKMSWCGGYLSDAFFAAIAGEEIQKNH</sequence>
<dbReference type="InterPro" id="IPR040442">
    <property type="entry name" value="Pyrv_kinase-like_dom_sf"/>
</dbReference>
<evidence type="ECO:0000256" key="2">
    <source>
        <dbReference type="ARBA" id="ARBA00005704"/>
    </source>
</evidence>
<dbReference type="Pfam" id="PF00463">
    <property type="entry name" value="ICL"/>
    <property type="match status" value="1"/>
</dbReference>
<dbReference type="InterPro" id="IPR015813">
    <property type="entry name" value="Pyrv/PenolPyrv_kinase-like_dom"/>
</dbReference>
<dbReference type="SUPFAM" id="SSF51621">
    <property type="entry name" value="Phosphoenolpyruvate/pyruvate domain"/>
    <property type="match status" value="1"/>
</dbReference>
<comment type="subunit">
    <text evidence="3">Homotetramer.</text>
</comment>
<evidence type="ECO:0000313" key="8">
    <source>
        <dbReference type="Proteomes" id="UP000053095"/>
    </source>
</evidence>
<keyword evidence="8" id="KW-1185">Reference proteome</keyword>
<evidence type="ECO:0000256" key="1">
    <source>
        <dbReference type="ARBA" id="ARBA00001050"/>
    </source>
</evidence>
<protein>
    <recommendedName>
        <fullName evidence="5">Isocitrate lyase</fullName>
    </recommendedName>
</protein>
<dbReference type="GO" id="GO:0004451">
    <property type="term" value="F:isocitrate lyase activity"/>
    <property type="evidence" value="ECO:0007669"/>
    <property type="project" value="InterPro"/>
</dbReference>
<dbReference type="Proteomes" id="UP000053095">
    <property type="component" value="Unassembled WGS sequence"/>
</dbReference>
<gene>
    <name evidence="7" type="ORF">TCE0_042r14615</name>
</gene>
<keyword evidence="4 5" id="KW-0456">Lyase</keyword>
<comment type="cofactor">
    <cofactor evidence="6">
        <name>Mg(2+)</name>
        <dbReference type="ChEBI" id="CHEBI:18420"/>
    </cofactor>
    <text evidence="6">Can also use Mn(2+) ion.</text>
</comment>
<evidence type="ECO:0000313" key="7">
    <source>
        <dbReference type="EMBL" id="GAM41471.1"/>
    </source>
</evidence>
<feature type="binding site" evidence="6">
    <location>
        <position position="170"/>
    </location>
    <ligand>
        <name>Mg(2+)</name>
        <dbReference type="ChEBI" id="CHEBI:18420"/>
    </ligand>
</feature>
<dbReference type="Gene3D" id="1.10.10.850">
    <property type="match status" value="1"/>
</dbReference>
<comment type="caution">
    <text evidence="7">The sequence shown here is derived from an EMBL/GenBank/DDBJ whole genome shotgun (WGS) entry which is preliminary data.</text>
</comment>
<dbReference type="EMBL" id="DF933838">
    <property type="protein sequence ID" value="GAM41471.1"/>
    <property type="molecule type" value="Genomic_DNA"/>
</dbReference>
<dbReference type="PANTHER" id="PTHR21631">
    <property type="entry name" value="ISOCITRATE LYASE/MALATE SYNTHASE"/>
    <property type="match status" value="1"/>
</dbReference>
<reference evidence="8" key="1">
    <citation type="journal article" date="2015" name="Genome Announc.">
        <title>Draft genome sequence of Talaromyces cellulolyticus strain Y-94, a source of lignocellulosic biomass-degrading enzymes.</title>
        <authorList>
            <person name="Fujii T."/>
            <person name="Koike H."/>
            <person name="Sawayama S."/>
            <person name="Yano S."/>
            <person name="Inoue H."/>
        </authorList>
    </citation>
    <scope>NUCLEOTIDE SEQUENCE [LARGE SCALE GENOMIC DNA]</scope>
    <source>
        <strain evidence="8">Y-94</strain>
    </source>
</reference>
<dbReference type="GO" id="GO:0046421">
    <property type="term" value="F:methylisocitrate lyase activity"/>
    <property type="evidence" value="ECO:0007669"/>
    <property type="project" value="UniProtKB-EC"/>
</dbReference>
<dbReference type="Gene3D" id="3.20.20.60">
    <property type="entry name" value="Phosphoenolpyruvate-binding domains"/>
    <property type="match status" value="1"/>
</dbReference>
<comment type="similarity">
    <text evidence="2 5">Belongs to the isocitrate lyase/PEP mutase superfamily. Isocitrate lyase family.</text>
</comment>
<dbReference type="PANTHER" id="PTHR21631:SF3">
    <property type="entry name" value="BIFUNCTIONAL GLYOXYLATE CYCLE PROTEIN"/>
    <property type="match status" value="1"/>
</dbReference>
<organism evidence="7 8">
    <name type="scientific">Talaromyces pinophilus</name>
    <name type="common">Penicillium pinophilum</name>
    <dbReference type="NCBI Taxonomy" id="128442"/>
    <lineage>
        <taxon>Eukaryota</taxon>
        <taxon>Fungi</taxon>
        <taxon>Dikarya</taxon>
        <taxon>Ascomycota</taxon>
        <taxon>Pezizomycotina</taxon>
        <taxon>Eurotiomycetes</taxon>
        <taxon>Eurotiomycetidae</taxon>
        <taxon>Eurotiales</taxon>
        <taxon>Trichocomaceae</taxon>
        <taxon>Talaromyces</taxon>
        <taxon>Talaromyces sect. Talaromyces</taxon>
    </lineage>
</organism>
<accession>A0A6V8HI24</accession>